<dbReference type="AlphaFoldDB" id="A0A8X8IGX8"/>
<keyword evidence="3" id="KW-0456">Lyase</keyword>
<protein>
    <submittedName>
        <fullName evidence="3">Chondroitin AC lyase</fullName>
    </submittedName>
</protein>
<organism evidence="3 4">
    <name type="scientific">Hydrobacter penzbergensis</name>
    <dbReference type="NCBI Taxonomy" id="1235997"/>
    <lineage>
        <taxon>Bacteria</taxon>
        <taxon>Pseudomonadati</taxon>
        <taxon>Bacteroidota</taxon>
        <taxon>Chitinophagia</taxon>
        <taxon>Chitinophagales</taxon>
        <taxon>Chitinophagaceae</taxon>
        <taxon>Hydrobacter</taxon>
    </lineage>
</organism>
<dbReference type="Gene3D" id="1.50.10.10">
    <property type="match status" value="1"/>
</dbReference>
<dbReference type="SUPFAM" id="SSF48208">
    <property type="entry name" value="Six-hairpin glycosidases"/>
    <property type="match status" value="1"/>
</dbReference>
<evidence type="ECO:0000256" key="2">
    <source>
        <dbReference type="ARBA" id="ARBA00038358"/>
    </source>
</evidence>
<dbReference type="InterPro" id="IPR012341">
    <property type="entry name" value="6hp_glycosidase-like_sf"/>
</dbReference>
<dbReference type="GO" id="GO:0000272">
    <property type="term" value="P:polysaccharide catabolic process"/>
    <property type="evidence" value="ECO:0007669"/>
    <property type="project" value="TreeGrafter"/>
</dbReference>
<comment type="caution">
    <text evidence="3">The sequence shown here is derived from an EMBL/GenBank/DDBJ whole genome shotgun (WGS) entry which is preliminary data.</text>
</comment>
<dbReference type="PANTHER" id="PTHR36845:SF1">
    <property type="entry name" value="HYDROLASE, PUTATIVE (AFU_ORTHOLOGUE AFUA_7G05090)-RELATED"/>
    <property type="match status" value="1"/>
</dbReference>
<evidence type="ECO:0000313" key="3">
    <source>
        <dbReference type="EMBL" id="SDX16554.1"/>
    </source>
</evidence>
<dbReference type="GO" id="GO:0052757">
    <property type="term" value="F:chondroitin hydrolase activity"/>
    <property type="evidence" value="ECO:0007669"/>
    <property type="project" value="TreeGrafter"/>
</dbReference>
<gene>
    <name evidence="3" type="ORF">SAMN05444410_11012</name>
</gene>
<keyword evidence="1" id="KW-0378">Hydrolase</keyword>
<accession>A0A8X8IGX8</accession>
<dbReference type="InterPro" id="IPR008928">
    <property type="entry name" value="6-hairpin_glycosidase_sf"/>
</dbReference>
<dbReference type="GO" id="GO:0016829">
    <property type="term" value="F:lyase activity"/>
    <property type="evidence" value="ECO:0007669"/>
    <property type="project" value="UniProtKB-KW"/>
</dbReference>
<comment type="similarity">
    <text evidence="2">Belongs to the glycosyl hydrolase 88 family.</text>
</comment>
<keyword evidence="4" id="KW-1185">Reference proteome</keyword>
<dbReference type="InterPro" id="IPR052369">
    <property type="entry name" value="UG_Glycosaminoglycan_Hydrolase"/>
</dbReference>
<evidence type="ECO:0000256" key="1">
    <source>
        <dbReference type="ARBA" id="ARBA00022801"/>
    </source>
</evidence>
<name>A0A8X8IGX8_9BACT</name>
<proteinExistence type="inferred from homology"/>
<dbReference type="EMBL" id="FNNO01000010">
    <property type="protein sequence ID" value="SDX16554.1"/>
    <property type="molecule type" value="Genomic_DNA"/>
</dbReference>
<reference evidence="3 4" key="1">
    <citation type="submission" date="2016-10" db="EMBL/GenBank/DDBJ databases">
        <authorList>
            <person name="Varghese N."/>
            <person name="Submissions S."/>
        </authorList>
    </citation>
    <scope>NUCLEOTIDE SEQUENCE [LARGE SCALE GENOMIC DNA]</scope>
    <source>
        <strain evidence="3 4">DSM 25353</strain>
    </source>
</reference>
<sequence length="437" mass="49328">MLMISCNYPSKGRTFLAGKNLLGLLLFLAPFLSSSQTSLRSQQSEKDFVKSNFQFAGAQLKKTLAETENGPKSFPRTTDRNGKLLGSSMEDWTTGFFPGSLWMTADFNKDTTLESAAIAWTEKLEPLKFYTKNHDLGFMMYCSFGNAYRLTNNKAYKEVLIQSAKSLCTRYNPAVGCIKSWNTFRSWHGNATYNFPVIIDNMMNLELLFFASKETGDTMYRHIAVSHALHTMQNQIRSDYSSYHVVCYDSLSSKVVARETAQGYADNSTWSRGQAWGIYGFTMCYRETKDKRFLKTAAGMADWYINNKNLPTDKISYWDFNAGEPGYTPGINSKALKTQTNPILRDASAAAITASALLELSRYVNDKKTGEYRNIALQIIHTLSGPDYKAAPGTNGGFLLKHCVGSIPHGAEVDEPLVYADYYYLEALKRYHDWYLK</sequence>
<dbReference type="PANTHER" id="PTHR36845">
    <property type="entry name" value="HYDROLASE, PUTATIVE (AFU_ORTHOLOGUE AFUA_7G05090)-RELATED"/>
    <property type="match status" value="1"/>
</dbReference>
<dbReference type="Proteomes" id="UP000198711">
    <property type="component" value="Unassembled WGS sequence"/>
</dbReference>
<evidence type="ECO:0000313" key="4">
    <source>
        <dbReference type="Proteomes" id="UP000198711"/>
    </source>
</evidence>